<dbReference type="PANTHER" id="PTHR30136">
    <property type="entry name" value="HELIX-TURN-HELIX TRANSCRIPTIONAL REGULATOR, ICLR FAMILY"/>
    <property type="match status" value="1"/>
</dbReference>
<dbReference type="EMBL" id="FZOR01000040">
    <property type="protein sequence ID" value="SNT53341.1"/>
    <property type="molecule type" value="Genomic_DNA"/>
</dbReference>
<gene>
    <name evidence="6" type="ORF">SAMN05443665_104019</name>
</gene>
<dbReference type="InterPro" id="IPR014757">
    <property type="entry name" value="Tscrpt_reg_IclR_C"/>
</dbReference>
<keyword evidence="2" id="KW-0238">DNA-binding</keyword>
<evidence type="ECO:0000259" key="4">
    <source>
        <dbReference type="PROSITE" id="PS51077"/>
    </source>
</evidence>
<dbReference type="Gene3D" id="1.10.10.10">
    <property type="entry name" value="Winged helix-like DNA-binding domain superfamily/Winged helix DNA-binding domain"/>
    <property type="match status" value="1"/>
</dbReference>
<evidence type="ECO:0000256" key="2">
    <source>
        <dbReference type="ARBA" id="ARBA00023125"/>
    </source>
</evidence>
<feature type="domain" description="HTH iclR-type" evidence="4">
    <location>
        <begin position="5"/>
        <end position="67"/>
    </location>
</feature>
<protein>
    <submittedName>
        <fullName evidence="6">Transcriptional regulator, IclR family</fullName>
    </submittedName>
</protein>
<feature type="domain" description="IclR-ED" evidence="5">
    <location>
        <begin position="68"/>
        <end position="252"/>
    </location>
</feature>
<keyword evidence="7" id="KW-1185">Reference proteome</keyword>
<dbReference type="InterPro" id="IPR036388">
    <property type="entry name" value="WH-like_DNA-bd_sf"/>
</dbReference>
<dbReference type="Pfam" id="PF01614">
    <property type="entry name" value="IclR_C"/>
    <property type="match status" value="1"/>
</dbReference>
<keyword evidence="1" id="KW-0805">Transcription regulation</keyword>
<dbReference type="PROSITE" id="PS51077">
    <property type="entry name" value="HTH_ICLR"/>
    <property type="match status" value="1"/>
</dbReference>
<evidence type="ECO:0000259" key="5">
    <source>
        <dbReference type="PROSITE" id="PS51078"/>
    </source>
</evidence>
<dbReference type="Pfam" id="PF09339">
    <property type="entry name" value="HTH_IclR"/>
    <property type="match status" value="1"/>
</dbReference>
<accession>A0A239NEM2</accession>
<name>A0A239NEM2_9ACTN</name>
<dbReference type="OrthoDB" id="60629at2"/>
<dbReference type="SUPFAM" id="SSF55781">
    <property type="entry name" value="GAF domain-like"/>
    <property type="match status" value="1"/>
</dbReference>
<dbReference type="InterPro" id="IPR029016">
    <property type="entry name" value="GAF-like_dom_sf"/>
</dbReference>
<dbReference type="InterPro" id="IPR005471">
    <property type="entry name" value="Tscrpt_reg_IclR_N"/>
</dbReference>
<evidence type="ECO:0000313" key="7">
    <source>
        <dbReference type="Proteomes" id="UP000198318"/>
    </source>
</evidence>
<dbReference type="PROSITE" id="PS51078">
    <property type="entry name" value="ICLR_ED"/>
    <property type="match status" value="1"/>
</dbReference>
<reference evidence="6 7" key="1">
    <citation type="submission" date="2017-06" db="EMBL/GenBank/DDBJ databases">
        <authorList>
            <person name="Kim H.J."/>
            <person name="Triplett B.A."/>
        </authorList>
    </citation>
    <scope>NUCLEOTIDE SEQUENCE [LARGE SCALE GENOMIC DNA]</scope>
    <source>
        <strain evidence="6 7">DSM 44715</strain>
    </source>
</reference>
<evidence type="ECO:0000256" key="3">
    <source>
        <dbReference type="ARBA" id="ARBA00023163"/>
    </source>
</evidence>
<organism evidence="6 7">
    <name type="scientific">Actinomadura meyerae</name>
    <dbReference type="NCBI Taxonomy" id="240840"/>
    <lineage>
        <taxon>Bacteria</taxon>
        <taxon>Bacillati</taxon>
        <taxon>Actinomycetota</taxon>
        <taxon>Actinomycetes</taxon>
        <taxon>Streptosporangiales</taxon>
        <taxon>Thermomonosporaceae</taxon>
        <taxon>Actinomadura</taxon>
    </lineage>
</organism>
<dbReference type="PANTHER" id="PTHR30136:SF2">
    <property type="entry name" value="TRANSCRIPTIONAL REGULATOR ICLR"/>
    <property type="match status" value="1"/>
</dbReference>
<sequence length="258" mass="28054">MPRLNTAVTRALDVLELLMREDQPTLRELTDELGFPRTTVFELLNTLVARGYVTKSADEPARYSLGVRTFQLGSAFADRLDFVTLGRAAADALSEQVNETSHVAVLDGTDVVYIARAESRQKVRMVSAVGARLPAHCTAIGKALLAQLSADELRERYPPGSELARLTDKTISSVQALEKELELIRGHGYSIEECESNVDVCCAGAPVRDHTGDTVAAISVSVPEPRWTAKSREQWAALVVGAASSYSRRLGYQAPGRP</sequence>
<keyword evidence="3" id="KW-0804">Transcription</keyword>
<dbReference type="GO" id="GO:0045892">
    <property type="term" value="P:negative regulation of DNA-templated transcription"/>
    <property type="evidence" value="ECO:0007669"/>
    <property type="project" value="TreeGrafter"/>
</dbReference>
<dbReference type="SMART" id="SM00346">
    <property type="entry name" value="HTH_ICLR"/>
    <property type="match status" value="1"/>
</dbReference>
<dbReference type="AlphaFoldDB" id="A0A239NEM2"/>
<proteinExistence type="predicted"/>
<dbReference type="SUPFAM" id="SSF46785">
    <property type="entry name" value="Winged helix' DNA-binding domain"/>
    <property type="match status" value="1"/>
</dbReference>
<dbReference type="GO" id="GO:0003700">
    <property type="term" value="F:DNA-binding transcription factor activity"/>
    <property type="evidence" value="ECO:0007669"/>
    <property type="project" value="TreeGrafter"/>
</dbReference>
<dbReference type="RefSeq" id="WP_089329712.1">
    <property type="nucleotide sequence ID" value="NZ_FZOR01000040.1"/>
</dbReference>
<evidence type="ECO:0000313" key="6">
    <source>
        <dbReference type="EMBL" id="SNT53341.1"/>
    </source>
</evidence>
<dbReference type="Gene3D" id="3.30.450.40">
    <property type="match status" value="1"/>
</dbReference>
<dbReference type="Proteomes" id="UP000198318">
    <property type="component" value="Unassembled WGS sequence"/>
</dbReference>
<dbReference type="InterPro" id="IPR050707">
    <property type="entry name" value="HTH_MetabolicPath_Reg"/>
</dbReference>
<dbReference type="GO" id="GO:0003677">
    <property type="term" value="F:DNA binding"/>
    <property type="evidence" value="ECO:0007669"/>
    <property type="project" value="UniProtKB-KW"/>
</dbReference>
<dbReference type="InterPro" id="IPR036390">
    <property type="entry name" value="WH_DNA-bd_sf"/>
</dbReference>
<evidence type="ECO:0000256" key="1">
    <source>
        <dbReference type="ARBA" id="ARBA00023015"/>
    </source>
</evidence>